<reference evidence="1 2" key="1">
    <citation type="submission" date="2018-09" db="EMBL/GenBank/DDBJ databases">
        <title>Zymobacter palmae IAM14233 (=T109) whole genome analysis.</title>
        <authorList>
            <person name="Yanase H."/>
        </authorList>
    </citation>
    <scope>NUCLEOTIDE SEQUENCE [LARGE SCALE GENOMIC DNA]</scope>
    <source>
        <strain evidence="1 2">IAM14233</strain>
    </source>
</reference>
<keyword evidence="1" id="KW-0808">Transferase</keyword>
<name>A0A348HDZ1_9GAMM</name>
<evidence type="ECO:0000313" key="1">
    <source>
        <dbReference type="EMBL" id="BBG29843.1"/>
    </source>
</evidence>
<dbReference type="Proteomes" id="UP000267342">
    <property type="component" value="Chromosome"/>
</dbReference>
<dbReference type="GO" id="GO:0008168">
    <property type="term" value="F:methyltransferase activity"/>
    <property type="evidence" value="ECO:0007669"/>
    <property type="project" value="UniProtKB-KW"/>
</dbReference>
<gene>
    <name evidence="1" type="ORF">ZBT109_1082</name>
</gene>
<proteinExistence type="predicted"/>
<dbReference type="GO" id="GO:0032259">
    <property type="term" value="P:methylation"/>
    <property type="evidence" value="ECO:0007669"/>
    <property type="project" value="UniProtKB-KW"/>
</dbReference>
<keyword evidence="2" id="KW-1185">Reference proteome</keyword>
<organism evidence="1 2">
    <name type="scientific">Zymobacter palmae</name>
    <dbReference type="NCBI Taxonomy" id="33074"/>
    <lineage>
        <taxon>Bacteria</taxon>
        <taxon>Pseudomonadati</taxon>
        <taxon>Pseudomonadota</taxon>
        <taxon>Gammaproteobacteria</taxon>
        <taxon>Oceanospirillales</taxon>
        <taxon>Halomonadaceae</taxon>
        <taxon>Zymobacter group</taxon>
        <taxon>Zymobacter</taxon>
    </lineage>
</organism>
<dbReference type="EMBL" id="AP018933">
    <property type="protein sequence ID" value="BBG29843.1"/>
    <property type="molecule type" value="Genomic_DNA"/>
</dbReference>
<keyword evidence="1" id="KW-0489">Methyltransferase</keyword>
<protein>
    <submittedName>
        <fullName evidence="1">Methylated-DNA--protein-cysteine methyltransferase</fullName>
    </submittedName>
</protein>
<evidence type="ECO:0000313" key="2">
    <source>
        <dbReference type="Proteomes" id="UP000267342"/>
    </source>
</evidence>
<accession>A0A348HDZ1</accession>
<sequence length="258" mass="29234">MDAAMSLAGQFSGALHRCQYAALQPCREITVVEFIQPMHPNPRWRIVDIQQLTRMFARQRQHFGGPDKVFQHSLLNQLTRQACQHARIDHRFVEVINIVGASDGHPSKRVDQRLVDIDNLAEPINEGIHLLFARILVQHRSTVAEARIRQSIRNDAHHGTRAFEQAVPAVDGDTGHDRHGNCFGSRLSRNQLRHTDQIILRAHPDHHQIGFRQRFVARTRIQCIAFIEQCHAIGINIGDGNGLAVVGPFGDQCTNDRF</sequence>
<dbReference type="KEGG" id="zpl:ZBT109_1082"/>
<dbReference type="AlphaFoldDB" id="A0A348HDZ1"/>